<dbReference type="InParanoid" id="A0A0S2LIU0"/>
<gene>
    <name evidence="3" type="ordered locus">CNE02435</name>
</gene>
<evidence type="ECO:0000256" key="2">
    <source>
        <dbReference type="SAM" id="MobiDB-lite"/>
    </source>
</evidence>
<organism evidence="3 4">
    <name type="scientific">Cryptococcus deneoformans (strain JEC21 / ATCC MYA-565)</name>
    <name type="common">Cryptococcus neoformans var. neoformans serotype D</name>
    <dbReference type="NCBI Taxonomy" id="214684"/>
    <lineage>
        <taxon>Eukaryota</taxon>
        <taxon>Fungi</taxon>
        <taxon>Dikarya</taxon>
        <taxon>Basidiomycota</taxon>
        <taxon>Agaricomycotina</taxon>
        <taxon>Tremellomycetes</taxon>
        <taxon>Tremellales</taxon>
        <taxon>Cryptococcaceae</taxon>
        <taxon>Cryptococcus</taxon>
        <taxon>Cryptococcus neoformans species complex</taxon>
    </lineage>
</organism>
<keyword evidence="1" id="KW-0175">Coiled coil</keyword>
<dbReference type="EMBL" id="AE017345">
    <property type="protein sequence ID" value="ALO60569.1"/>
    <property type="molecule type" value="Genomic_DNA"/>
</dbReference>
<keyword evidence="4" id="KW-1185">Reference proteome</keyword>
<dbReference type="OrthoDB" id="2564755at2759"/>
<feature type="region of interest" description="Disordered" evidence="2">
    <location>
        <begin position="1"/>
        <end position="52"/>
    </location>
</feature>
<sequence>MAVPRPPPDLGGNTFIFGADSSKKRPGLVPGKVQSGISPHSQAQDLSNTTSISTPAATLPWLEIAGLGTGEENYWGKEAPKPQILPQGMSYAGPMGAYPMLYTPHKRGFWAKISDWWDGEPYQGNPTLPRSTPKQHRPIPGIANGVTPTAAAPYAPLAKTLQNPAITPAFNSLPRWERKLIEKQQKAEIKAWKKMEKEQTKLYKRSLKFTIREERRNLKAMEKELKKNNQFNHAHIPLHNGQRPLPQVSDHAPEEPKPKLEPEKPKKEMLAFMMLPQEEFGVRRPLGGDGMPKGLGGRHHWPMMSRTMTHALINLGNDEKSYTVRPMRMPL</sequence>
<evidence type="ECO:0000313" key="4">
    <source>
        <dbReference type="Proteomes" id="UP000002149"/>
    </source>
</evidence>
<accession>A0A0S2LIU0</accession>
<dbReference type="PaxDb" id="214684-A0A0S2LIU0"/>
<name>A0A0S2LIU0_CRYD1</name>
<dbReference type="RefSeq" id="XP_024514378.1">
    <property type="nucleotide sequence ID" value="XM_024658528.1"/>
</dbReference>
<dbReference type="GeneID" id="36392867"/>
<feature type="region of interest" description="Disordered" evidence="2">
    <location>
        <begin position="238"/>
        <end position="265"/>
    </location>
</feature>
<proteinExistence type="predicted"/>
<reference evidence="3 4" key="1">
    <citation type="journal article" date="2005" name="Science">
        <title>The genome of the basidiomycetous yeast and human pathogen Cryptococcus neoformans.</title>
        <authorList>
            <person name="Loftus B.J."/>
            <person name="Fung E."/>
            <person name="Roncaglia P."/>
            <person name="Rowley D."/>
            <person name="Amedeo P."/>
            <person name="Bruno D."/>
            <person name="Vamathevan J."/>
            <person name="Miranda M."/>
            <person name="Anderson I.J."/>
            <person name="Fraser J.A."/>
            <person name="Allen J.E."/>
            <person name="Bosdet I.E."/>
            <person name="Brent M.R."/>
            <person name="Chiu R."/>
            <person name="Doering T.L."/>
            <person name="Donlin M.J."/>
            <person name="D'Souza C.A."/>
            <person name="Fox D.S."/>
            <person name="Grinberg V."/>
            <person name="Fu J."/>
            <person name="Fukushima M."/>
            <person name="Haas B.J."/>
            <person name="Huang J.C."/>
            <person name="Janbon G."/>
            <person name="Jones S.J."/>
            <person name="Koo H.L."/>
            <person name="Krzywinski M.I."/>
            <person name="Kwon-Chung J.K."/>
            <person name="Lengeler K.B."/>
            <person name="Maiti R."/>
            <person name="Marra M.A."/>
            <person name="Marra R.E."/>
            <person name="Mathewson C.A."/>
            <person name="Mitchell T.G."/>
            <person name="Pertea M."/>
            <person name="Riggs F.R."/>
            <person name="Salzberg S.L."/>
            <person name="Schein J.E."/>
            <person name="Shvartsbeyn A."/>
            <person name="Shin H."/>
            <person name="Shumway M."/>
            <person name="Specht C.A."/>
            <person name="Suh B.B."/>
            <person name="Tenney A."/>
            <person name="Utterback T.R."/>
            <person name="Wickes B.L."/>
            <person name="Wortman J.R."/>
            <person name="Wye N.H."/>
            <person name="Kronstad J.W."/>
            <person name="Lodge J.K."/>
            <person name="Heitman J."/>
            <person name="Davis R.W."/>
            <person name="Fraser C.M."/>
            <person name="Hyman R.W."/>
        </authorList>
    </citation>
    <scope>NUCLEOTIDE SEQUENCE [LARGE SCALE GENOMIC DNA]</scope>
    <source>
        <strain evidence="4">JEC21 / ATCC MYA-565</strain>
    </source>
</reference>
<feature type="coiled-coil region" evidence="1">
    <location>
        <begin position="204"/>
        <end position="231"/>
    </location>
</feature>
<dbReference type="Proteomes" id="UP000002149">
    <property type="component" value="Chromosome 5"/>
</dbReference>
<dbReference type="VEuPathDB" id="FungiDB:CNE02435"/>
<dbReference type="KEGG" id="cne:CNE02435"/>
<evidence type="ECO:0000256" key="1">
    <source>
        <dbReference type="SAM" id="Coils"/>
    </source>
</evidence>
<dbReference type="AlphaFoldDB" id="A0A0S2LIU0"/>
<feature type="compositionally biased region" description="Basic and acidic residues" evidence="2">
    <location>
        <begin position="251"/>
        <end position="265"/>
    </location>
</feature>
<feature type="compositionally biased region" description="Polar residues" evidence="2">
    <location>
        <begin position="35"/>
        <end position="52"/>
    </location>
</feature>
<protein>
    <submittedName>
        <fullName evidence="3">Uncharacterized protein</fullName>
    </submittedName>
</protein>
<evidence type="ECO:0000313" key="3">
    <source>
        <dbReference type="EMBL" id="ALO60569.1"/>
    </source>
</evidence>